<feature type="transmembrane region" description="Helical" evidence="6">
    <location>
        <begin position="12"/>
        <end position="32"/>
    </location>
</feature>
<feature type="transmembrane region" description="Helical" evidence="6">
    <location>
        <begin position="674"/>
        <end position="694"/>
    </location>
</feature>
<feature type="transmembrane region" description="Helical" evidence="6">
    <location>
        <begin position="52"/>
        <end position="70"/>
    </location>
</feature>
<dbReference type="InterPro" id="IPR002541">
    <property type="entry name" value="Cyt_c_assembly"/>
</dbReference>
<keyword evidence="2 6" id="KW-0812">Transmembrane</keyword>
<dbReference type="Pfam" id="PF05140">
    <property type="entry name" value="ResB"/>
    <property type="match status" value="1"/>
</dbReference>
<keyword evidence="4 6" id="KW-1133">Transmembrane helix</keyword>
<gene>
    <name evidence="9" type="ORF">B5F24_08240</name>
</gene>
<evidence type="ECO:0000256" key="5">
    <source>
        <dbReference type="ARBA" id="ARBA00023136"/>
    </source>
</evidence>
<evidence type="ECO:0000259" key="7">
    <source>
        <dbReference type="Pfam" id="PF01578"/>
    </source>
</evidence>
<dbReference type="InterPro" id="IPR007816">
    <property type="entry name" value="ResB-like_domain"/>
</dbReference>
<evidence type="ECO:0000259" key="8">
    <source>
        <dbReference type="Pfam" id="PF05140"/>
    </source>
</evidence>
<dbReference type="RefSeq" id="WP_087412614.1">
    <property type="nucleotide sequence ID" value="NZ_CALIXP010000013.1"/>
</dbReference>
<reference evidence="10" key="1">
    <citation type="submission" date="2017-04" db="EMBL/GenBank/DDBJ databases">
        <title>Function of individual gut microbiota members based on whole genome sequencing of pure cultures obtained from chicken caecum.</title>
        <authorList>
            <person name="Medvecky M."/>
            <person name="Cejkova D."/>
            <person name="Polansky O."/>
            <person name="Karasova D."/>
            <person name="Kubasova T."/>
            <person name="Cizek A."/>
            <person name="Rychlik I."/>
        </authorList>
    </citation>
    <scope>NUCLEOTIDE SEQUENCE [LARGE SCALE GENOMIC DNA]</scope>
    <source>
        <strain evidence="10">An189</strain>
    </source>
</reference>
<feature type="transmembrane region" description="Helical" evidence="6">
    <location>
        <begin position="734"/>
        <end position="752"/>
    </location>
</feature>
<dbReference type="AlphaFoldDB" id="A0A1Y4JWQ9"/>
<organism evidence="9 10">
    <name type="scientific">Bacteroides clarus</name>
    <dbReference type="NCBI Taxonomy" id="626929"/>
    <lineage>
        <taxon>Bacteria</taxon>
        <taxon>Pseudomonadati</taxon>
        <taxon>Bacteroidota</taxon>
        <taxon>Bacteroidia</taxon>
        <taxon>Bacteroidales</taxon>
        <taxon>Bacteroidaceae</taxon>
        <taxon>Bacteroides</taxon>
    </lineage>
</organism>
<keyword evidence="3" id="KW-0201">Cytochrome c-type biogenesis</keyword>
<feature type="domain" description="Cytochrome c assembly protein" evidence="7">
    <location>
        <begin position="560"/>
        <end position="762"/>
    </location>
</feature>
<proteinExistence type="predicted"/>
<accession>A0A1Y4JWQ9</accession>
<feature type="transmembrane region" description="Helical" evidence="6">
    <location>
        <begin position="709"/>
        <end position="727"/>
    </location>
</feature>
<evidence type="ECO:0000256" key="1">
    <source>
        <dbReference type="ARBA" id="ARBA00004141"/>
    </source>
</evidence>
<feature type="transmembrane region" description="Helical" evidence="6">
    <location>
        <begin position="566"/>
        <end position="582"/>
    </location>
</feature>
<dbReference type="GO" id="GO:0020037">
    <property type="term" value="F:heme binding"/>
    <property type="evidence" value="ECO:0007669"/>
    <property type="project" value="InterPro"/>
</dbReference>
<evidence type="ECO:0000256" key="4">
    <source>
        <dbReference type="ARBA" id="ARBA00022989"/>
    </source>
</evidence>
<dbReference type="Pfam" id="PF01578">
    <property type="entry name" value="Cytochrom_C_asm"/>
    <property type="match status" value="1"/>
</dbReference>
<feature type="domain" description="ResB-like" evidence="8">
    <location>
        <begin position="79"/>
        <end position="193"/>
    </location>
</feature>
<keyword evidence="5 6" id="KW-0472">Membrane</keyword>
<dbReference type="PANTHER" id="PTHR30071:SF1">
    <property type="entry name" value="CYTOCHROME B_B6 PROTEIN-RELATED"/>
    <property type="match status" value="1"/>
</dbReference>
<sequence length="798" mass="90653">MKKYFSPLKRLFVSWRFTLILLVIYAVSLSAATFIEKTHGTPVAKELVYNQPVFYLLQLLMVVQFIATSVRMRLWRQGKYGILLFHVAFVVILAGALITNLFGFEGIVHIREGETTSLLRQPHGTRELPFSLRLDDFKLVRYPGSNSPSSFESFLVISSDKGTREEHIYMNKVIYEQGYRIYQSSYDTDERGTILSVNHDNWGTAVTYVGYLLLLAGMLLTLFDSKSRFRRLAMQLRQTLPLLLFCSFPLPLAAQDGATHCLHENTIPADHAEVWGRMQVQCSTGRIEPVNTYTSKLLRKLYRDDSFEGLRSEQVILGFLINPAYWGNVPLIRQSNTELAEKLALPSDKYLRFFDLFDEEGRYVIAEAVDSAYSRPAAKRSRMEKDLLKLDEKVNILYSLQQGGMFALFPLPDSKEGKWYSPGDDLSAFSGKDSMFVSKIFYWYAEEAGNALQTQDWAAADEVLSMINVYQQKRNTAGLLTDRQVAWELFYNRADLFFRSSMGDMSAGLLLLLFSVWYLLKSKRWLKRITVALTVMVVVLFLLHTFGIGVRWYISGRAPWANAYESMIYVAWATVLAGILFMRRSTMTLALAAFFAGIILFVANLNFMDPEITPLVPVLKSYWLMIHVAVITASYGFFGMSFLLGLLSLGFMAAGRTTAILQTHVRALRLINEMSLHIGLYLLAAGIFLGAVWANESWGRYWGWDPKETWALITMIVYAFVLHARFIPLLSSDYAFNVMSVFALSSVLMTYFGVNYYLSGLHSYGSGDVPPGLYAVFAVFGAAFLLALYVGYRQKKCQ</sequence>
<protein>
    <submittedName>
        <fullName evidence="9">Cytochrome C biogenesis protein</fullName>
    </submittedName>
</protein>
<dbReference type="GO" id="GO:0005886">
    <property type="term" value="C:plasma membrane"/>
    <property type="evidence" value="ECO:0007669"/>
    <property type="project" value="TreeGrafter"/>
</dbReference>
<name>A0A1Y4JWQ9_9BACE</name>
<evidence type="ECO:0000256" key="3">
    <source>
        <dbReference type="ARBA" id="ARBA00022748"/>
    </source>
</evidence>
<evidence type="ECO:0000313" key="9">
    <source>
        <dbReference type="EMBL" id="OUP34431.1"/>
    </source>
</evidence>
<dbReference type="PANTHER" id="PTHR30071">
    <property type="entry name" value="HEME EXPORTER PROTEIN C"/>
    <property type="match status" value="1"/>
</dbReference>
<feature type="transmembrane region" description="Helical" evidence="6">
    <location>
        <begin position="532"/>
        <end position="554"/>
    </location>
</feature>
<feature type="transmembrane region" description="Helical" evidence="6">
    <location>
        <begin position="589"/>
        <end position="608"/>
    </location>
</feature>
<feature type="transmembrane region" description="Helical" evidence="6">
    <location>
        <begin position="205"/>
        <end position="223"/>
    </location>
</feature>
<dbReference type="EMBL" id="NFKE01000005">
    <property type="protein sequence ID" value="OUP34431.1"/>
    <property type="molecule type" value="Genomic_DNA"/>
</dbReference>
<feature type="transmembrane region" description="Helical" evidence="6">
    <location>
        <begin position="628"/>
        <end position="653"/>
    </location>
</feature>
<dbReference type="GO" id="GO:0017004">
    <property type="term" value="P:cytochrome complex assembly"/>
    <property type="evidence" value="ECO:0007669"/>
    <property type="project" value="UniProtKB-KW"/>
</dbReference>
<comment type="subcellular location">
    <subcellularLocation>
        <location evidence="1">Membrane</location>
        <topology evidence="1">Multi-pass membrane protein</topology>
    </subcellularLocation>
</comment>
<comment type="caution">
    <text evidence="9">The sequence shown here is derived from an EMBL/GenBank/DDBJ whole genome shotgun (WGS) entry which is preliminary data.</text>
</comment>
<dbReference type="InterPro" id="IPR045062">
    <property type="entry name" value="Cyt_c_biogenesis_CcsA/CcmC"/>
</dbReference>
<dbReference type="Proteomes" id="UP000196587">
    <property type="component" value="Unassembled WGS sequence"/>
</dbReference>
<evidence type="ECO:0000313" key="10">
    <source>
        <dbReference type="Proteomes" id="UP000196587"/>
    </source>
</evidence>
<feature type="transmembrane region" description="Helical" evidence="6">
    <location>
        <begin position="82"/>
        <end position="104"/>
    </location>
</feature>
<feature type="transmembrane region" description="Helical" evidence="6">
    <location>
        <begin position="772"/>
        <end position="792"/>
    </location>
</feature>
<evidence type="ECO:0000256" key="6">
    <source>
        <dbReference type="SAM" id="Phobius"/>
    </source>
</evidence>
<evidence type="ECO:0000256" key="2">
    <source>
        <dbReference type="ARBA" id="ARBA00022692"/>
    </source>
</evidence>